<dbReference type="InterPro" id="IPR003593">
    <property type="entry name" value="AAA+_ATPase"/>
</dbReference>
<protein>
    <submittedName>
        <fullName evidence="4">Unannotated protein</fullName>
    </submittedName>
</protein>
<dbReference type="NCBIfam" id="TIGR00368">
    <property type="entry name" value="YifB family Mg chelatase-like AAA ATPase"/>
    <property type="match status" value="1"/>
</dbReference>
<evidence type="ECO:0000259" key="2">
    <source>
        <dbReference type="SMART" id="SM00382"/>
    </source>
</evidence>
<dbReference type="EMBL" id="CAFBNR010000013">
    <property type="protein sequence ID" value="CAB4958428.1"/>
    <property type="molecule type" value="Genomic_DNA"/>
</dbReference>
<dbReference type="Gene3D" id="3.30.230.10">
    <property type="match status" value="1"/>
</dbReference>
<sequence>MAFASVRSSTLLGVQGKAVDVEIHVGMGLPGFTIVGQPDEACRESRDRVRAALLSCDLPWPNRRITVNLATSVHERKGGAGLDVAIAVGLLIVQEILPHEIAERYAFIAELGLDGTLRPVAGVVPLVAAIDDRIVVVAQDCEREARIAARNEVVCAQTLAHLVQCLIGESVWTPAPIRTVVNVAPPSIDMKDVRGQTAARHALEIAAAGAHHLLFVGPPGAGKSMLAQRISGILPALTDAEAVATTIVHSAAQIPLPATGIITLPPFRAPHHSTSLVAMVGGGAVTMRPGEISLATNGVLFLDELGEFAPTVLDALRQPLEDGVVRLARAKSSVTMPAKFLLLAATNPCPCGEGMPGVCVCDDGAKKRYLRRFSGPLLDRFDLRVAVSRPHVDELLADTPAESSAAVALRVLRVREMAMQRSGCLNSDLSPDLLDEFAPLTTSAAALLRYHLERGRLSGRGYHRIRRVARTIADLHGVVDYASDPSCDHIDEAHVATALALRVGVHPQLSGDRL</sequence>
<dbReference type="InterPro" id="IPR020568">
    <property type="entry name" value="Ribosomal_Su5_D2-typ_SF"/>
</dbReference>
<dbReference type="AlphaFoldDB" id="A0A6J7KPM1"/>
<evidence type="ECO:0000256" key="1">
    <source>
        <dbReference type="ARBA" id="ARBA00006354"/>
    </source>
</evidence>
<dbReference type="PANTHER" id="PTHR32039">
    <property type="entry name" value="MAGNESIUM-CHELATASE SUBUNIT CHLI"/>
    <property type="match status" value="1"/>
</dbReference>
<dbReference type="EMBL" id="CAFBMJ010000011">
    <property type="protein sequence ID" value="CAB4893848.1"/>
    <property type="molecule type" value="Genomic_DNA"/>
</dbReference>
<dbReference type="InterPro" id="IPR004482">
    <property type="entry name" value="Mg_chelat-rel"/>
</dbReference>
<dbReference type="PANTHER" id="PTHR32039:SF7">
    <property type="entry name" value="COMPETENCE PROTEIN COMM"/>
    <property type="match status" value="1"/>
</dbReference>
<dbReference type="SMART" id="SM00382">
    <property type="entry name" value="AAA"/>
    <property type="match status" value="1"/>
</dbReference>
<proteinExistence type="inferred from homology"/>
<dbReference type="Pfam" id="PF01078">
    <property type="entry name" value="Mg_chelatase"/>
    <property type="match status" value="1"/>
</dbReference>
<dbReference type="InterPro" id="IPR014721">
    <property type="entry name" value="Ribsml_uS5_D2-typ_fold_subgr"/>
</dbReference>
<dbReference type="InterPro" id="IPR025158">
    <property type="entry name" value="Mg_chelat-rel_C"/>
</dbReference>
<dbReference type="InterPro" id="IPR000523">
    <property type="entry name" value="Mg_chelatse_chII-like_cat_dom"/>
</dbReference>
<reference evidence="4" key="1">
    <citation type="submission" date="2020-05" db="EMBL/GenBank/DDBJ databases">
        <authorList>
            <person name="Chiriac C."/>
            <person name="Salcher M."/>
            <person name="Ghai R."/>
            <person name="Kavagutti S V."/>
        </authorList>
    </citation>
    <scope>NUCLEOTIDE SEQUENCE</scope>
</reference>
<dbReference type="GO" id="GO:0005524">
    <property type="term" value="F:ATP binding"/>
    <property type="evidence" value="ECO:0007669"/>
    <property type="project" value="InterPro"/>
</dbReference>
<dbReference type="InterPro" id="IPR045006">
    <property type="entry name" value="CHLI-like"/>
</dbReference>
<name>A0A6J7KPM1_9ZZZZ</name>
<evidence type="ECO:0000313" key="4">
    <source>
        <dbReference type="EMBL" id="CAB4958428.1"/>
    </source>
</evidence>
<dbReference type="InterPro" id="IPR027417">
    <property type="entry name" value="P-loop_NTPase"/>
</dbReference>
<evidence type="ECO:0000313" key="3">
    <source>
        <dbReference type="EMBL" id="CAB4893848.1"/>
    </source>
</evidence>
<dbReference type="Pfam" id="PF13541">
    <property type="entry name" value="ChlI"/>
    <property type="match status" value="1"/>
</dbReference>
<accession>A0A6J7KPM1</accession>
<dbReference type="SUPFAM" id="SSF52540">
    <property type="entry name" value="P-loop containing nucleoside triphosphate hydrolases"/>
    <property type="match status" value="1"/>
</dbReference>
<gene>
    <name evidence="3" type="ORF">UFOPK3573_00275</name>
    <name evidence="4" type="ORF">UFOPK3879_00432</name>
</gene>
<comment type="similarity">
    <text evidence="1">Belongs to the Mg-chelatase subunits D/I family. ComM subfamily.</text>
</comment>
<dbReference type="SUPFAM" id="SSF54211">
    <property type="entry name" value="Ribosomal protein S5 domain 2-like"/>
    <property type="match status" value="1"/>
</dbReference>
<dbReference type="Pfam" id="PF13335">
    <property type="entry name" value="Mg_chelatase_C"/>
    <property type="match status" value="1"/>
</dbReference>
<feature type="domain" description="AAA+ ATPase" evidence="2">
    <location>
        <begin position="209"/>
        <end position="391"/>
    </location>
</feature>
<organism evidence="4">
    <name type="scientific">freshwater metagenome</name>
    <dbReference type="NCBI Taxonomy" id="449393"/>
    <lineage>
        <taxon>unclassified sequences</taxon>
        <taxon>metagenomes</taxon>
        <taxon>ecological metagenomes</taxon>
    </lineage>
</organism>
<dbReference type="Gene3D" id="3.40.50.300">
    <property type="entry name" value="P-loop containing nucleotide triphosphate hydrolases"/>
    <property type="match status" value="1"/>
</dbReference>